<comment type="caution">
    <text evidence="3">The sequence shown here is derived from an EMBL/GenBank/DDBJ whole genome shotgun (WGS) entry which is preliminary data.</text>
</comment>
<dbReference type="GO" id="GO:0003677">
    <property type="term" value="F:DNA binding"/>
    <property type="evidence" value="ECO:0007669"/>
    <property type="project" value="InterPro"/>
</dbReference>
<dbReference type="Proteomes" id="UP000324767">
    <property type="component" value="Unassembled WGS sequence"/>
</dbReference>
<dbReference type="AlphaFoldDB" id="A0A5M8PTI0"/>
<dbReference type="EMBL" id="VXIT01000006">
    <property type="protein sequence ID" value="KAA6411914.1"/>
    <property type="molecule type" value="Genomic_DNA"/>
</dbReference>
<dbReference type="InterPro" id="IPR013103">
    <property type="entry name" value="RVT_2"/>
</dbReference>
<feature type="region of interest" description="Disordered" evidence="1">
    <location>
        <begin position="471"/>
        <end position="528"/>
    </location>
</feature>
<protein>
    <submittedName>
        <fullName evidence="3">CoA-transferase family III</fullName>
    </submittedName>
</protein>
<organism evidence="3 4">
    <name type="scientific">Lasallia pustulata</name>
    <dbReference type="NCBI Taxonomy" id="136370"/>
    <lineage>
        <taxon>Eukaryota</taxon>
        <taxon>Fungi</taxon>
        <taxon>Dikarya</taxon>
        <taxon>Ascomycota</taxon>
        <taxon>Pezizomycotina</taxon>
        <taxon>Lecanoromycetes</taxon>
        <taxon>OSLEUM clade</taxon>
        <taxon>Umbilicariomycetidae</taxon>
        <taxon>Umbilicariales</taxon>
        <taxon>Umbilicariaceae</taxon>
        <taxon>Lasallia</taxon>
    </lineage>
</organism>
<sequence length="1085" mass="123088">MVKKKRTAAQFFDDAESNGHESLNNADIDGDTVSKHIESGTEVNYNRMLVLWDEYKRRNPGASPHHLKATKHFMEGVVRGCCAGEKEPSMYYMLQKWTDFGAGWKRRPGNDKIPPDVSESTFFYIQTELRKKFNLSTTRRTRHFMTVNHFVIVIKHMWMKDWHQYRHGRILVHDHAAYMLFIYSSARVGEYFESNMRRGSGRGLLYETIDFVIFKNEKGEAEIGVRVIRDAKGFSETPHKRPQHGMYEDMEPLFANPVLPLMAIALADDAFQDYGSFEEIEAIPPPADGSLHHLRIKKDMLRVPFSKIVSADGPTGKIHGAGSFSNRTVDLGHRAGYEENIGIHDIRREALVKADDNGYSIAERMKFGGHNNPDTFFGSYAPELSTVDGIAMGEFKELPEEPKEIVGARSKDSVGARQLRSSMCNTTPMFNESAPDPIPSEELPGPDLGVLKAPVKRMIAVVINKTAKELGFGDPNNHSIATRPEEKNQPAKEKDMSKATPEDQPATSSSIDLKRARSNSMYDDTEERQPKMMKLCAAYALMAAMLDKDQIHGVKNRVPTPKDYDAAVNDPLYGAVWREAVQAEINALMANGTWEEVRKPDGINMVTSKWVFTVKYAPNGSVERYKARLVARGFTQIYGLDYTATFAPTMRIDSLRLLLALMALEDMEAEQVDVNNAFTESELKEKIYMLAPNGLSIKSGRVLLLLKSLYGLKQSAREWNQKCDRALVKLGFKRTSSDPCVYYREADGAIVGVYVDDLLILAPQGKQSVIDNVKAGLRSMFKIKELGKVERILGIRITRIRNERTVYLDQTAYIEKFLHEFAMEHEKAKPTSIPVNGYDHMRKTTIDDEPGDRNAYCRKVGSIMFAMVYSRPDICFALSKLSQYMSAPGAHHEVAVKQVLRYLRSTSTLRLCYGPTRSFGKQEYVTVYADSDHAADRDDRRSVLGYTVMIGGGAISWVSRRQKSVSTSTAEAEYIALAQASKQTLWIRQLLWDIDRLAYLHDRYTVKIYEDNQACLKLVENPQIHDRSKHIDVAAHFVRELAEFKKIKIRYCNRSKMIADGLTKPLTREPFTRFCDQLRLCEMIE</sequence>
<dbReference type="PANTHER" id="PTHR11439">
    <property type="entry name" value="GAG-POL-RELATED RETROTRANSPOSON"/>
    <property type="match status" value="1"/>
</dbReference>
<proteinExistence type="predicted"/>
<keyword evidence="3" id="KW-0808">Transferase</keyword>
<dbReference type="CDD" id="cd09272">
    <property type="entry name" value="RNase_HI_RT_Ty1"/>
    <property type="match status" value="1"/>
</dbReference>
<evidence type="ECO:0000313" key="3">
    <source>
        <dbReference type="EMBL" id="KAA6411914.1"/>
    </source>
</evidence>
<dbReference type="GO" id="GO:0016740">
    <property type="term" value="F:transferase activity"/>
    <property type="evidence" value="ECO:0007669"/>
    <property type="project" value="UniProtKB-KW"/>
</dbReference>
<evidence type="ECO:0000256" key="1">
    <source>
        <dbReference type="SAM" id="MobiDB-lite"/>
    </source>
</evidence>
<evidence type="ECO:0000259" key="2">
    <source>
        <dbReference type="Pfam" id="PF07727"/>
    </source>
</evidence>
<feature type="domain" description="Reverse transcriptase Ty1/copia-type" evidence="2">
    <location>
        <begin position="591"/>
        <end position="830"/>
    </location>
</feature>
<dbReference type="InterPro" id="IPR011010">
    <property type="entry name" value="DNA_brk_join_enz"/>
</dbReference>
<accession>A0A5M8PTI0</accession>
<dbReference type="PANTHER" id="PTHR11439:SF483">
    <property type="entry name" value="PEPTIDE SYNTHASE GLIP-LIKE, PUTATIVE (AFU_ORTHOLOGUE AFUA_3G12920)-RELATED"/>
    <property type="match status" value="1"/>
</dbReference>
<dbReference type="InterPro" id="IPR043502">
    <property type="entry name" value="DNA/RNA_pol_sf"/>
</dbReference>
<feature type="compositionally biased region" description="Basic and acidic residues" evidence="1">
    <location>
        <begin position="483"/>
        <end position="501"/>
    </location>
</feature>
<evidence type="ECO:0000313" key="4">
    <source>
        <dbReference type="Proteomes" id="UP000324767"/>
    </source>
</evidence>
<gene>
    <name evidence="3" type="ORF">FRX48_04064</name>
</gene>
<name>A0A5M8PTI0_9LECA</name>
<dbReference type="SUPFAM" id="SSF56672">
    <property type="entry name" value="DNA/RNA polymerases"/>
    <property type="match status" value="1"/>
</dbReference>
<reference evidence="3 4" key="1">
    <citation type="submission" date="2019-09" db="EMBL/GenBank/DDBJ databases">
        <title>The hologenome of the rock-dwelling lichen Lasallia pustulata.</title>
        <authorList>
            <person name="Greshake Tzovaras B."/>
            <person name="Segers F."/>
            <person name="Bicker A."/>
            <person name="Dal Grande F."/>
            <person name="Otte J."/>
            <person name="Hankeln T."/>
            <person name="Schmitt I."/>
            <person name="Ebersberger I."/>
        </authorList>
    </citation>
    <scope>NUCLEOTIDE SEQUENCE [LARGE SCALE GENOMIC DNA]</scope>
    <source>
        <strain evidence="3">A1-1</strain>
    </source>
</reference>
<dbReference type="SUPFAM" id="SSF56349">
    <property type="entry name" value="DNA breaking-rejoining enzymes"/>
    <property type="match status" value="1"/>
</dbReference>
<dbReference type="Pfam" id="PF07727">
    <property type="entry name" value="RVT_2"/>
    <property type="match status" value="1"/>
</dbReference>
<dbReference type="OrthoDB" id="4357582at2759"/>